<keyword evidence="6" id="KW-1185">Reference proteome</keyword>
<dbReference type="CDD" id="cd00093">
    <property type="entry name" value="HTH_XRE"/>
    <property type="match status" value="1"/>
</dbReference>
<protein>
    <submittedName>
        <fullName evidence="7">HTH cro/C1-type domain-containing protein</fullName>
    </submittedName>
</protein>
<dbReference type="GO" id="GO:0005634">
    <property type="term" value="C:nucleus"/>
    <property type="evidence" value="ECO:0007669"/>
    <property type="project" value="TreeGrafter"/>
</dbReference>
<evidence type="ECO:0000256" key="1">
    <source>
        <dbReference type="ARBA" id="ARBA00023015"/>
    </source>
</evidence>
<feature type="domain" description="HTH cro/C1-type" evidence="4">
    <location>
        <begin position="51"/>
        <end position="105"/>
    </location>
</feature>
<dbReference type="SUPFAM" id="SSF47413">
    <property type="entry name" value="lambda repressor-like DNA-binding domains"/>
    <property type="match status" value="1"/>
</dbReference>
<evidence type="ECO:0000313" key="7">
    <source>
        <dbReference type="WBParaSite" id="SSLN_0001561201-mRNA-1"/>
    </source>
</evidence>
<dbReference type="InterPro" id="IPR010982">
    <property type="entry name" value="Lambda_DNA-bd_dom_sf"/>
</dbReference>
<dbReference type="GO" id="GO:0003677">
    <property type="term" value="F:DNA binding"/>
    <property type="evidence" value="ECO:0007669"/>
    <property type="project" value="UniProtKB-KW"/>
</dbReference>
<dbReference type="InterPro" id="IPR001387">
    <property type="entry name" value="Cro/C1-type_HTH"/>
</dbReference>
<reference evidence="5 6" key="2">
    <citation type="submission" date="2018-11" db="EMBL/GenBank/DDBJ databases">
        <authorList>
            <consortium name="Pathogen Informatics"/>
        </authorList>
    </citation>
    <scope>NUCLEOTIDE SEQUENCE [LARGE SCALE GENOMIC DNA]</scope>
    <source>
        <strain evidence="5 6">NST_G2</strain>
    </source>
</reference>
<dbReference type="Proteomes" id="UP000275846">
    <property type="component" value="Unassembled WGS sequence"/>
</dbReference>
<dbReference type="Gene3D" id="1.10.260.40">
    <property type="entry name" value="lambda repressor-like DNA-binding domains"/>
    <property type="match status" value="1"/>
</dbReference>
<dbReference type="OrthoDB" id="10253401at2759"/>
<dbReference type="AlphaFoldDB" id="A0A183TF00"/>
<dbReference type="PROSITE" id="PS50943">
    <property type="entry name" value="HTH_CROC1"/>
    <property type="match status" value="1"/>
</dbReference>
<dbReference type="PANTHER" id="PTHR10245:SF15">
    <property type="entry name" value="ENDOTHELIAL DIFFERENTIATION-RELATED FACTOR 1"/>
    <property type="match status" value="1"/>
</dbReference>
<proteinExistence type="predicted"/>
<sequence length="117" mass="12882">DKNIKTEIDTQKKYAAGSNRQHVAAVSSAKLEEESENFHIETVPRDVGQLIALARQNCNLTQKDLATKINEKPQVIAEYEQGKAIPNQTILGKLERALGIKLRGKDKGAPFAKGSKK</sequence>
<dbReference type="WBParaSite" id="SSLN_0001561201-mRNA-1">
    <property type="protein sequence ID" value="SSLN_0001561201-mRNA-1"/>
    <property type="gene ID" value="SSLN_0001561201"/>
</dbReference>
<dbReference type="Pfam" id="PF01381">
    <property type="entry name" value="HTH_3"/>
    <property type="match status" value="1"/>
</dbReference>
<reference evidence="7" key="1">
    <citation type="submission" date="2016-06" db="UniProtKB">
        <authorList>
            <consortium name="WormBaseParasite"/>
        </authorList>
    </citation>
    <scope>IDENTIFICATION</scope>
</reference>
<dbReference type="Pfam" id="PF08523">
    <property type="entry name" value="MBF1"/>
    <property type="match status" value="1"/>
</dbReference>
<dbReference type="STRING" id="70667.A0A183TF00"/>
<dbReference type="SMART" id="SM00530">
    <property type="entry name" value="HTH_XRE"/>
    <property type="match status" value="1"/>
</dbReference>
<evidence type="ECO:0000259" key="4">
    <source>
        <dbReference type="PROSITE" id="PS50943"/>
    </source>
</evidence>
<organism evidence="7">
    <name type="scientific">Schistocephalus solidus</name>
    <name type="common">Tapeworm</name>
    <dbReference type="NCBI Taxonomy" id="70667"/>
    <lineage>
        <taxon>Eukaryota</taxon>
        <taxon>Metazoa</taxon>
        <taxon>Spiralia</taxon>
        <taxon>Lophotrochozoa</taxon>
        <taxon>Platyhelminthes</taxon>
        <taxon>Cestoda</taxon>
        <taxon>Eucestoda</taxon>
        <taxon>Diphyllobothriidea</taxon>
        <taxon>Diphyllobothriidae</taxon>
        <taxon>Schistocephalus</taxon>
    </lineage>
</organism>
<evidence type="ECO:0000256" key="3">
    <source>
        <dbReference type="ARBA" id="ARBA00023163"/>
    </source>
</evidence>
<keyword evidence="2" id="KW-0238">DNA-binding</keyword>
<evidence type="ECO:0000313" key="5">
    <source>
        <dbReference type="EMBL" id="VDM01434.1"/>
    </source>
</evidence>
<keyword evidence="3" id="KW-0804">Transcription</keyword>
<dbReference type="FunFam" id="1.10.260.40:FF:000018">
    <property type="entry name" value="Multiprotein bridging factor 1"/>
    <property type="match status" value="1"/>
</dbReference>
<dbReference type="PANTHER" id="PTHR10245">
    <property type="entry name" value="ENDOTHELIAL DIFFERENTIATION-RELATED FACTOR 1 MULTIPROTEIN BRIDGING FACTOR 1"/>
    <property type="match status" value="1"/>
</dbReference>
<name>A0A183TF00_SCHSO</name>
<accession>A0A183TF00</accession>
<gene>
    <name evidence="5" type="ORF">SSLN_LOCUS15048</name>
</gene>
<evidence type="ECO:0000313" key="6">
    <source>
        <dbReference type="Proteomes" id="UP000275846"/>
    </source>
</evidence>
<keyword evidence="1" id="KW-0805">Transcription regulation</keyword>
<dbReference type="EMBL" id="UYSU01039552">
    <property type="protein sequence ID" value="VDM01434.1"/>
    <property type="molecule type" value="Genomic_DNA"/>
</dbReference>
<evidence type="ECO:0000256" key="2">
    <source>
        <dbReference type="ARBA" id="ARBA00023125"/>
    </source>
</evidence>
<dbReference type="InterPro" id="IPR013729">
    <property type="entry name" value="MBF1_N"/>
</dbReference>